<keyword evidence="4 17" id="KW-0515">Mutator protein</keyword>
<proteinExistence type="inferred from homology"/>
<feature type="domain" description="UmuC" evidence="18">
    <location>
        <begin position="36"/>
        <end position="220"/>
    </location>
</feature>
<evidence type="ECO:0000256" key="3">
    <source>
        <dbReference type="ARBA" id="ARBA00011245"/>
    </source>
</evidence>
<dbReference type="Proteomes" id="UP000318380">
    <property type="component" value="Unassembled WGS sequence"/>
</dbReference>
<comment type="subcellular location">
    <subcellularLocation>
        <location evidence="1 17">Cytoplasm</location>
    </subcellularLocation>
</comment>
<keyword evidence="7 17" id="KW-0548">Nucleotidyltransferase</keyword>
<dbReference type="InterPro" id="IPR043128">
    <property type="entry name" value="Rev_trsase/Diguanyl_cyclase"/>
</dbReference>
<keyword evidence="11 17" id="KW-0460">Magnesium</keyword>
<dbReference type="GO" id="GO:0042276">
    <property type="term" value="P:error-prone translesion synthesis"/>
    <property type="evidence" value="ECO:0007669"/>
    <property type="project" value="TreeGrafter"/>
</dbReference>
<dbReference type="SUPFAM" id="SSF56672">
    <property type="entry name" value="DNA/RNA polymerases"/>
    <property type="match status" value="1"/>
</dbReference>
<dbReference type="Pfam" id="PF11799">
    <property type="entry name" value="IMS_C"/>
    <property type="match status" value="1"/>
</dbReference>
<dbReference type="InterPro" id="IPR001126">
    <property type="entry name" value="UmuC"/>
</dbReference>
<dbReference type="Gene3D" id="3.30.1490.100">
    <property type="entry name" value="DNA polymerase, Y-family, little finger domain"/>
    <property type="match status" value="1"/>
</dbReference>
<name>A0A561BYX1_9ACTN</name>
<evidence type="ECO:0000256" key="17">
    <source>
        <dbReference type="HAMAP-Rule" id="MF_01113"/>
    </source>
</evidence>
<feature type="binding site" evidence="17">
    <location>
        <position position="134"/>
    </location>
    <ligand>
        <name>Mg(2+)</name>
        <dbReference type="ChEBI" id="CHEBI:18420"/>
    </ligand>
</feature>
<evidence type="ECO:0000256" key="12">
    <source>
        <dbReference type="ARBA" id="ARBA00022932"/>
    </source>
</evidence>
<evidence type="ECO:0000256" key="7">
    <source>
        <dbReference type="ARBA" id="ARBA00022695"/>
    </source>
</evidence>
<comment type="catalytic activity">
    <reaction evidence="16 17">
        <text>DNA(n) + a 2'-deoxyribonucleoside 5'-triphosphate = DNA(n+1) + diphosphate</text>
        <dbReference type="Rhea" id="RHEA:22508"/>
        <dbReference type="Rhea" id="RHEA-COMP:17339"/>
        <dbReference type="Rhea" id="RHEA-COMP:17340"/>
        <dbReference type="ChEBI" id="CHEBI:33019"/>
        <dbReference type="ChEBI" id="CHEBI:61560"/>
        <dbReference type="ChEBI" id="CHEBI:173112"/>
        <dbReference type="EC" id="2.7.7.7"/>
    </reaction>
</comment>
<dbReference type="InterPro" id="IPR022880">
    <property type="entry name" value="DNApol_IV"/>
</dbReference>
<keyword evidence="6 17" id="KW-0808">Transferase</keyword>
<protein>
    <recommendedName>
        <fullName evidence="17">DNA polymerase IV</fullName>
        <shortName evidence="17">Pol IV</shortName>
        <ecNumber evidence="17">2.7.7.7</ecNumber>
    </recommendedName>
</protein>
<evidence type="ECO:0000256" key="4">
    <source>
        <dbReference type="ARBA" id="ARBA00022457"/>
    </source>
</evidence>
<evidence type="ECO:0000256" key="14">
    <source>
        <dbReference type="ARBA" id="ARBA00023204"/>
    </source>
</evidence>
<comment type="cofactor">
    <cofactor evidence="17">
        <name>Mg(2+)</name>
        <dbReference type="ChEBI" id="CHEBI:18420"/>
    </cofactor>
    <text evidence="17">Binds 2 magnesium ions per subunit.</text>
</comment>
<dbReference type="GO" id="GO:0003887">
    <property type="term" value="F:DNA-directed DNA polymerase activity"/>
    <property type="evidence" value="ECO:0007669"/>
    <property type="project" value="UniProtKB-UniRule"/>
</dbReference>
<dbReference type="NCBIfam" id="NF002882">
    <property type="entry name" value="PRK03348.1"/>
    <property type="match status" value="1"/>
</dbReference>
<keyword evidence="14 17" id="KW-0234">DNA repair</keyword>
<organism evidence="19 20">
    <name type="scientific">Kribbella amoyensis</name>
    <dbReference type="NCBI Taxonomy" id="996641"/>
    <lineage>
        <taxon>Bacteria</taxon>
        <taxon>Bacillati</taxon>
        <taxon>Actinomycetota</taxon>
        <taxon>Actinomycetes</taxon>
        <taxon>Propionibacteriales</taxon>
        <taxon>Kribbellaceae</taxon>
        <taxon>Kribbella</taxon>
    </lineage>
</organism>
<keyword evidence="13 17" id="KW-0238">DNA-binding</keyword>
<dbReference type="GO" id="GO:0003684">
    <property type="term" value="F:damaged DNA binding"/>
    <property type="evidence" value="ECO:0007669"/>
    <property type="project" value="InterPro"/>
</dbReference>
<dbReference type="InterPro" id="IPR036775">
    <property type="entry name" value="DNA_pol_Y-fam_lit_finger_sf"/>
</dbReference>
<keyword evidence="9 17" id="KW-0479">Metal-binding</keyword>
<reference evidence="19 20" key="1">
    <citation type="submission" date="2019-06" db="EMBL/GenBank/DDBJ databases">
        <title>Sequencing the genomes of 1000 actinobacteria strains.</title>
        <authorList>
            <person name="Klenk H.-P."/>
        </authorList>
    </citation>
    <scope>NUCLEOTIDE SEQUENCE [LARGE SCALE GENOMIC DNA]</scope>
    <source>
        <strain evidence="19 20">DSM 24683</strain>
    </source>
</reference>
<dbReference type="GO" id="GO:0006261">
    <property type="term" value="P:DNA-templated DNA replication"/>
    <property type="evidence" value="ECO:0007669"/>
    <property type="project" value="UniProtKB-UniRule"/>
</dbReference>
<dbReference type="InterPro" id="IPR050116">
    <property type="entry name" value="DNA_polymerase-Y"/>
</dbReference>
<evidence type="ECO:0000256" key="13">
    <source>
        <dbReference type="ARBA" id="ARBA00023125"/>
    </source>
</evidence>
<comment type="caution">
    <text evidence="19">The sequence shown here is derived from an EMBL/GenBank/DDBJ whole genome shotgun (WGS) entry which is preliminary data.</text>
</comment>
<sequence>MVAAAGNRAASAGNPPAAEVSEAPVRLVVVRADPSILHVDLDAFFAAVEQRDKPSLRGKPVVVGGIGLRGVVSTASYEARRYGVRSAMSTAEARSRCPHAAYLGTRFEVYRETSQAVMAQMRALSPLVEPLSLDEAFVDLAAAGLHDLTVEDVHAIGMDLKEAIREASGGLTASVGAGTSKLIAKIASDLDKPDGIVVVPAGTEAEFLAPMQVTVIPGVGPATAQRLGLIGVRTVAELQQLSEEELVRQVGVAHGSSLHRLAVAADARAVVSDRETKSISVEDTFETDLIDRSLLAAISDRMAHRVAERLQKAQLSGRTVTVKTRMHDFTTHTRSSTLAGPTDDSRVIARVARRLLEDSDVSGGIRLLGVGVSSLADWIQDDLFTESEDVPIDLAVLPERPRERLTGYYPGQDVVHAQHGAGWVWGSGRGRVTVRFETATTPAGPVRTFAVDDPELTRLERVVAEEDSSSTGTA</sequence>
<keyword evidence="10 17" id="KW-0227">DNA damage</keyword>
<dbReference type="InterPro" id="IPR043502">
    <property type="entry name" value="DNA/RNA_pol_sf"/>
</dbReference>
<dbReference type="AlphaFoldDB" id="A0A561BYX1"/>
<dbReference type="PANTHER" id="PTHR11076:SF33">
    <property type="entry name" value="DNA POLYMERASE KAPPA"/>
    <property type="match status" value="1"/>
</dbReference>
<dbReference type="Gene3D" id="1.10.150.20">
    <property type="entry name" value="5' to 3' exonuclease, C-terminal subdomain"/>
    <property type="match status" value="1"/>
</dbReference>
<dbReference type="GO" id="GO:0006281">
    <property type="term" value="P:DNA repair"/>
    <property type="evidence" value="ECO:0007669"/>
    <property type="project" value="UniProtKB-UniRule"/>
</dbReference>
<dbReference type="InterPro" id="IPR053848">
    <property type="entry name" value="IMS_HHH_1"/>
</dbReference>
<evidence type="ECO:0000259" key="18">
    <source>
        <dbReference type="PROSITE" id="PS50173"/>
    </source>
</evidence>
<dbReference type="Pfam" id="PF21999">
    <property type="entry name" value="IMS_HHH_1"/>
    <property type="match status" value="1"/>
</dbReference>
<keyword evidence="20" id="KW-1185">Reference proteome</keyword>
<feature type="binding site" evidence="17">
    <location>
        <position position="40"/>
    </location>
    <ligand>
        <name>Mg(2+)</name>
        <dbReference type="ChEBI" id="CHEBI:18420"/>
    </ligand>
</feature>
<evidence type="ECO:0000256" key="5">
    <source>
        <dbReference type="ARBA" id="ARBA00022490"/>
    </source>
</evidence>
<dbReference type="EMBL" id="VIVK01000001">
    <property type="protein sequence ID" value="TWD84089.1"/>
    <property type="molecule type" value="Genomic_DNA"/>
</dbReference>
<dbReference type="GO" id="GO:0009432">
    <property type="term" value="P:SOS response"/>
    <property type="evidence" value="ECO:0007669"/>
    <property type="project" value="TreeGrafter"/>
</dbReference>
<dbReference type="Gene3D" id="3.40.1170.60">
    <property type="match status" value="1"/>
</dbReference>
<comment type="subunit">
    <text evidence="3 17">Monomer.</text>
</comment>
<keyword evidence="5 17" id="KW-0963">Cytoplasm</keyword>
<accession>A0A561BYX1</accession>
<evidence type="ECO:0000256" key="6">
    <source>
        <dbReference type="ARBA" id="ARBA00022679"/>
    </source>
</evidence>
<dbReference type="NCBIfam" id="NF002677">
    <property type="entry name" value="PRK02406.1"/>
    <property type="match status" value="1"/>
</dbReference>
<dbReference type="GO" id="GO:0000287">
    <property type="term" value="F:magnesium ion binding"/>
    <property type="evidence" value="ECO:0007669"/>
    <property type="project" value="UniProtKB-UniRule"/>
</dbReference>
<keyword evidence="12 17" id="KW-0239">DNA-directed DNA polymerase</keyword>
<evidence type="ECO:0000256" key="11">
    <source>
        <dbReference type="ARBA" id="ARBA00022842"/>
    </source>
</evidence>
<evidence type="ECO:0000256" key="1">
    <source>
        <dbReference type="ARBA" id="ARBA00004496"/>
    </source>
</evidence>
<evidence type="ECO:0000313" key="20">
    <source>
        <dbReference type="Proteomes" id="UP000318380"/>
    </source>
</evidence>
<dbReference type="InterPro" id="IPR017961">
    <property type="entry name" value="DNA_pol_Y-fam_little_finger"/>
</dbReference>
<dbReference type="SUPFAM" id="SSF100879">
    <property type="entry name" value="Lesion bypass DNA polymerase (Y-family), little finger domain"/>
    <property type="match status" value="1"/>
</dbReference>
<dbReference type="PANTHER" id="PTHR11076">
    <property type="entry name" value="DNA REPAIR POLYMERASE UMUC / TRANSFERASE FAMILY MEMBER"/>
    <property type="match status" value="1"/>
</dbReference>
<keyword evidence="8 17" id="KW-0235">DNA replication</keyword>
<feature type="site" description="Substrate discrimination" evidence="17">
    <location>
        <position position="45"/>
    </location>
</feature>
<dbReference type="Pfam" id="PF00817">
    <property type="entry name" value="IMS"/>
    <property type="match status" value="1"/>
</dbReference>
<evidence type="ECO:0000256" key="9">
    <source>
        <dbReference type="ARBA" id="ARBA00022723"/>
    </source>
</evidence>
<dbReference type="Gene3D" id="3.30.70.270">
    <property type="match status" value="1"/>
</dbReference>
<evidence type="ECO:0000256" key="15">
    <source>
        <dbReference type="ARBA" id="ARBA00025589"/>
    </source>
</evidence>
<gene>
    <name evidence="17" type="primary">dinB</name>
    <name evidence="19" type="ORF">FB561_5263</name>
</gene>
<dbReference type="PROSITE" id="PS50173">
    <property type="entry name" value="UMUC"/>
    <property type="match status" value="1"/>
</dbReference>
<dbReference type="CDD" id="cd03586">
    <property type="entry name" value="PolY_Pol_IV_kappa"/>
    <property type="match status" value="1"/>
</dbReference>
<dbReference type="EC" id="2.7.7.7" evidence="17"/>
<evidence type="ECO:0000313" key="19">
    <source>
        <dbReference type="EMBL" id="TWD84089.1"/>
    </source>
</evidence>
<evidence type="ECO:0000256" key="8">
    <source>
        <dbReference type="ARBA" id="ARBA00022705"/>
    </source>
</evidence>
<dbReference type="GO" id="GO:0005829">
    <property type="term" value="C:cytosol"/>
    <property type="evidence" value="ECO:0007669"/>
    <property type="project" value="TreeGrafter"/>
</dbReference>
<dbReference type="HAMAP" id="MF_01113">
    <property type="entry name" value="DNApol_IV"/>
    <property type="match status" value="1"/>
</dbReference>
<dbReference type="FunFam" id="3.30.1490.100:FF:000004">
    <property type="entry name" value="DNA polymerase IV"/>
    <property type="match status" value="1"/>
</dbReference>
<evidence type="ECO:0000256" key="10">
    <source>
        <dbReference type="ARBA" id="ARBA00022763"/>
    </source>
</evidence>
<evidence type="ECO:0000256" key="2">
    <source>
        <dbReference type="ARBA" id="ARBA00010945"/>
    </source>
</evidence>
<feature type="active site" evidence="17">
    <location>
        <position position="135"/>
    </location>
</feature>
<comment type="function">
    <text evidence="15 17">Poorly processive, error-prone DNA polymerase involved in untargeted mutagenesis. Copies undamaged DNA at stalled replication forks, which arise in vivo from mismatched or misaligned primer ends. These misaligned primers can be extended by PolIV. Exhibits no 3'-5' exonuclease (proofreading) activity. May be involved in translesional synthesis, in conjunction with the beta clamp from PolIII.</text>
</comment>
<dbReference type="FunFam" id="3.40.1170.60:FF:000001">
    <property type="entry name" value="DNA polymerase IV"/>
    <property type="match status" value="1"/>
</dbReference>
<evidence type="ECO:0000256" key="16">
    <source>
        <dbReference type="ARBA" id="ARBA00049244"/>
    </source>
</evidence>
<comment type="similarity">
    <text evidence="2 17">Belongs to the DNA polymerase type-Y family.</text>
</comment>